<proteinExistence type="predicted"/>
<evidence type="ECO:0000313" key="1">
    <source>
        <dbReference type="EMBL" id="CEK86715.1"/>
    </source>
</evidence>
<dbReference type="EMBL" id="HACG01039850">
    <property type="protein sequence ID" value="CEK86715.1"/>
    <property type="molecule type" value="Transcribed_RNA"/>
</dbReference>
<organism evidence="1">
    <name type="scientific">Arion vulgaris</name>
    <dbReference type="NCBI Taxonomy" id="1028688"/>
    <lineage>
        <taxon>Eukaryota</taxon>
        <taxon>Metazoa</taxon>
        <taxon>Spiralia</taxon>
        <taxon>Lophotrochozoa</taxon>
        <taxon>Mollusca</taxon>
        <taxon>Gastropoda</taxon>
        <taxon>Heterobranchia</taxon>
        <taxon>Euthyneura</taxon>
        <taxon>Panpulmonata</taxon>
        <taxon>Eupulmonata</taxon>
        <taxon>Stylommatophora</taxon>
        <taxon>Helicina</taxon>
        <taxon>Arionoidea</taxon>
        <taxon>Arionidae</taxon>
        <taxon>Arion</taxon>
    </lineage>
</organism>
<reference evidence="1" key="1">
    <citation type="submission" date="2014-12" db="EMBL/GenBank/DDBJ databases">
        <title>Insight into the proteome of Arion vulgaris.</title>
        <authorList>
            <person name="Aradska J."/>
            <person name="Bulat T."/>
            <person name="Smidak R."/>
            <person name="Sarate P."/>
            <person name="Gangsoo J."/>
            <person name="Sialana F."/>
            <person name="Bilban M."/>
            <person name="Lubec G."/>
        </authorList>
    </citation>
    <scope>NUCLEOTIDE SEQUENCE</scope>
    <source>
        <tissue evidence="1">Skin</tissue>
    </source>
</reference>
<gene>
    <name evidence="1" type="primary">ORF155330</name>
</gene>
<protein>
    <submittedName>
        <fullName evidence="1">Uncharacterized protein</fullName>
    </submittedName>
</protein>
<sequence length="54" mass="6079">MICVLSYQQVTSSGHKLCVCVCVCINNKSAYTYCIVKHQRNTYKRTPGLSAHLD</sequence>
<dbReference type="AlphaFoldDB" id="A0A0B7B3K9"/>
<feature type="non-terminal residue" evidence="1">
    <location>
        <position position="54"/>
    </location>
</feature>
<accession>A0A0B7B3K9</accession>
<name>A0A0B7B3K9_9EUPU</name>